<dbReference type="PROSITE" id="PS00061">
    <property type="entry name" value="ADH_SHORT"/>
    <property type="match status" value="1"/>
</dbReference>
<sequence>MMNWTTKNLKDQTGKTILITGANTGLGYETALELAKKNALVLLAGRNIDKINQAILNIKSECPSAKLEAGIVDLTDLQSVKTFAESILEKHHRLDVLINNAGVMFPPASKTKDGFELQFGVNFIAHFALTALLFEVISKTKDSRVVTLSSIAHKNGKIDFENLKLEKPYDKFREYGQSKVADLIFSIELQRRLKGVGSSTISVGAHPGISKTELLRTDNPAMIQEFPHMSANQGAFSSLFAATEPLEGGSYVGPDGEGEMTGFPASAYISEYAKDQWIGKKLWEYAESELNLGFLAGS</sequence>
<evidence type="ECO:0000313" key="3">
    <source>
        <dbReference type="Proteomes" id="UP000245880"/>
    </source>
</evidence>
<dbReference type="CDD" id="cd05327">
    <property type="entry name" value="retinol-DH_like_SDR_c_like"/>
    <property type="match status" value="1"/>
</dbReference>
<dbReference type="AlphaFoldDB" id="A0A316ADI4"/>
<dbReference type="Gene3D" id="3.40.50.720">
    <property type="entry name" value="NAD(P)-binding Rossmann-like Domain"/>
    <property type="match status" value="1"/>
</dbReference>
<reference evidence="2 3" key="1">
    <citation type="submission" date="2018-03" db="EMBL/GenBank/DDBJ databases">
        <title>Genomic Encyclopedia of Archaeal and Bacterial Type Strains, Phase II (KMG-II): from individual species to whole genera.</title>
        <authorList>
            <person name="Goeker M."/>
        </authorList>
    </citation>
    <scope>NUCLEOTIDE SEQUENCE [LARGE SCALE GENOMIC DNA]</scope>
    <source>
        <strain evidence="2 3">DSM 100346</strain>
    </source>
</reference>
<dbReference type="InterPro" id="IPR002347">
    <property type="entry name" value="SDR_fam"/>
</dbReference>
<dbReference type="SUPFAM" id="SSF51735">
    <property type="entry name" value="NAD(P)-binding Rossmann-fold domains"/>
    <property type="match status" value="1"/>
</dbReference>
<proteinExistence type="predicted"/>
<dbReference type="InterPro" id="IPR020904">
    <property type="entry name" value="Sc_DH/Rdtase_CS"/>
</dbReference>
<dbReference type="Proteomes" id="UP000245880">
    <property type="component" value="Unassembled WGS sequence"/>
</dbReference>
<comment type="caution">
    <text evidence="2">The sequence shown here is derived from an EMBL/GenBank/DDBJ whole genome shotgun (WGS) entry which is preliminary data.</text>
</comment>
<dbReference type="InterPro" id="IPR036291">
    <property type="entry name" value="NAD(P)-bd_dom_sf"/>
</dbReference>
<dbReference type="PANTHER" id="PTHR43157:SF31">
    <property type="entry name" value="PHOSPHATIDYLINOSITOL-GLYCAN BIOSYNTHESIS CLASS F PROTEIN"/>
    <property type="match status" value="1"/>
</dbReference>
<dbReference type="RefSeq" id="WP_229203482.1">
    <property type="nucleotide sequence ID" value="NZ_QGDT01000014.1"/>
</dbReference>
<keyword evidence="1" id="KW-0560">Oxidoreductase</keyword>
<gene>
    <name evidence="2" type="ORF">CLV98_11487</name>
</gene>
<name>A0A316ADI4_9BACT</name>
<organism evidence="2 3">
    <name type="scientific">Dyadobacter jejuensis</name>
    <dbReference type="NCBI Taxonomy" id="1082580"/>
    <lineage>
        <taxon>Bacteria</taxon>
        <taxon>Pseudomonadati</taxon>
        <taxon>Bacteroidota</taxon>
        <taxon>Cytophagia</taxon>
        <taxon>Cytophagales</taxon>
        <taxon>Spirosomataceae</taxon>
        <taxon>Dyadobacter</taxon>
    </lineage>
</organism>
<dbReference type="NCBIfam" id="NF004846">
    <property type="entry name" value="PRK06197.1"/>
    <property type="match status" value="1"/>
</dbReference>
<dbReference type="EMBL" id="QGDT01000014">
    <property type="protein sequence ID" value="PWJ55318.1"/>
    <property type="molecule type" value="Genomic_DNA"/>
</dbReference>
<dbReference type="PRINTS" id="PR00081">
    <property type="entry name" value="GDHRDH"/>
</dbReference>
<protein>
    <submittedName>
        <fullName evidence="2">NAD(P)-dependent dehydrogenase (Short-subunit alcohol dehydrogenase family)</fullName>
    </submittedName>
</protein>
<dbReference type="PANTHER" id="PTHR43157">
    <property type="entry name" value="PHOSPHATIDYLINOSITOL-GLYCAN BIOSYNTHESIS CLASS F PROTEIN-RELATED"/>
    <property type="match status" value="1"/>
</dbReference>
<evidence type="ECO:0000256" key="1">
    <source>
        <dbReference type="ARBA" id="ARBA00023002"/>
    </source>
</evidence>
<dbReference type="GO" id="GO:0016491">
    <property type="term" value="F:oxidoreductase activity"/>
    <property type="evidence" value="ECO:0007669"/>
    <property type="project" value="UniProtKB-KW"/>
</dbReference>
<dbReference type="Pfam" id="PF00106">
    <property type="entry name" value="adh_short"/>
    <property type="match status" value="1"/>
</dbReference>
<evidence type="ECO:0000313" key="2">
    <source>
        <dbReference type="EMBL" id="PWJ55318.1"/>
    </source>
</evidence>
<accession>A0A316ADI4</accession>
<keyword evidence="3" id="KW-1185">Reference proteome</keyword>